<organism evidence="4 5">
    <name type="scientific">Symbiodinium necroappetens</name>
    <dbReference type="NCBI Taxonomy" id="1628268"/>
    <lineage>
        <taxon>Eukaryota</taxon>
        <taxon>Sar</taxon>
        <taxon>Alveolata</taxon>
        <taxon>Dinophyceae</taxon>
        <taxon>Suessiales</taxon>
        <taxon>Symbiodiniaceae</taxon>
        <taxon>Symbiodinium</taxon>
    </lineage>
</organism>
<evidence type="ECO:0000256" key="1">
    <source>
        <dbReference type="ARBA" id="ARBA00022884"/>
    </source>
</evidence>
<dbReference type="AlphaFoldDB" id="A0A812M6Y4"/>
<keyword evidence="5" id="KW-1185">Reference proteome</keyword>
<dbReference type="Proteomes" id="UP000601435">
    <property type="component" value="Unassembled WGS sequence"/>
</dbReference>
<comment type="caution">
    <text evidence="4">The sequence shown here is derived from an EMBL/GenBank/DDBJ whole genome shotgun (WGS) entry which is preliminary data.</text>
</comment>
<dbReference type="InterPro" id="IPR012677">
    <property type="entry name" value="Nucleotide-bd_a/b_plait_sf"/>
</dbReference>
<proteinExistence type="predicted"/>
<dbReference type="GO" id="GO:0003723">
    <property type="term" value="F:RNA binding"/>
    <property type="evidence" value="ECO:0007669"/>
    <property type="project" value="UniProtKB-UniRule"/>
</dbReference>
<dbReference type="OrthoDB" id="439808at2759"/>
<reference evidence="4" key="1">
    <citation type="submission" date="2021-02" db="EMBL/GenBank/DDBJ databases">
        <authorList>
            <person name="Dougan E. K."/>
            <person name="Rhodes N."/>
            <person name="Thang M."/>
            <person name="Chan C."/>
        </authorList>
    </citation>
    <scope>NUCLEOTIDE SEQUENCE</scope>
</reference>
<feature type="domain" description="RRM" evidence="3">
    <location>
        <begin position="13"/>
        <end position="90"/>
    </location>
</feature>
<protein>
    <submittedName>
        <fullName evidence="4">SRSF8 protein</fullName>
    </submittedName>
</protein>
<dbReference type="PROSITE" id="PS50102">
    <property type="entry name" value="RRM"/>
    <property type="match status" value="1"/>
</dbReference>
<evidence type="ECO:0000259" key="3">
    <source>
        <dbReference type="PROSITE" id="PS50102"/>
    </source>
</evidence>
<dbReference type="SMART" id="SM00360">
    <property type="entry name" value="RRM"/>
    <property type="match status" value="1"/>
</dbReference>
<sequence>MSNLIPNDVEQMHSVKIDYVSSRVEKEDLEKLFGKYGRVGDVYLPSHPNGDRKGFAFVRFYNKQDAEDAVKEMEGYELEGKTLKCMLATVDSTPMCARVLDARGQGPVPGGAAATRDRDDVMQLGLQATWCCTYTRKRTNKYTYVHTYVCIYACMRGACVHVRMHVRA</sequence>
<dbReference type="Pfam" id="PF00076">
    <property type="entry name" value="RRM_1"/>
    <property type="match status" value="1"/>
</dbReference>
<dbReference type="Gene3D" id="3.30.70.330">
    <property type="match status" value="1"/>
</dbReference>
<dbReference type="SUPFAM" id="SSF54928">
    <property type="entry name" value="RNA-binding domain, RBD"/>
    <property type="match status" value="1"/>
</dbReference>
<keyword evidence="1 2" id="KW-0694">RNA-binding</keyword>
<evidence type="ECO:0000313" key="5">
    <source>
        <dbReference type="Proteomes" id="UP000601435"/>
    </source>
</evidence>
<accession>A0A812M6Y4</accession>
<name>A0A812M6Y4_9DINO</name>
<dbReference type="InterPro" id="IPR035979">
    <property type="entry name" value="RBD_domain_sf"/>
</dbReference>
<dbReference type="PANTHER" id="PTHR10352">
    <property type="entry name" value="EUKARYOTIC TRANSLATION INITIATION FACTOR 3 SUBUNIT G"/>
    <property type="match status" value="1"/>
</dbReference>
<evidence type="ECO:0000256" key="2">
    <source>
        <dbReference type="PROSITE-ProRule" id="PRU00176"/>
    </source>
</evidence>
<evidence type="ECO:0000313" key="4">
    <source>
        <dbReference type="EMBL" id="CAE7256365.1"/>
    </source>
</evidence>
<dbReference type="EMBL" id="CAJNJA010010330">
    <property type="protein sequence ID" value="CAE7256365.1"/>
    <property type="molecule type" value="Genomic_DNA"/>
</dbReference>
<gene>
    <name evidence="4" type="primary">SRSF8</name>
    <name evidence="4" type="ORF">SNEC2469_LOCUS5626</name>
</gene>
<dbReference type="InterPro" id="IPR000504">
    <property type="entry name" value="RRM_dom"/>
</dbReference>